<gene>
    <name evidence="1" type="ORF">DQQ10_27165</name>
</gene>
<dbReference type="Proteomes" id="UP000251889">
    <property type="component" value="Unassembled WGS sequence"/>
</dbReference>
<reference evidence="1 2" key="1">
    <citation type="submission" date="2018-06" db="EMBL/GenBank/DDBJ databases">
        <title>Chryseolinea flavus sp. nov., a member of the phylum Bacteroidetes isolated from soil.</title>
        <authorList>
            <person name="Li Y."/>
            <person name="Wang J."/>
        </authorList>
    </citation>
    <scope>NUCLEOTIDE SEQUENCE [LARGE SCALE GENOMIC DNA]</scope>
    <source>
        <strain evidence="1 2">SDU1-6</strain>
    </source>
</reference>
<dbReference type="AlphaFoldDB" id="A0A364XW33"/>
<accession>A0A364XW33</accession>
<sequence>MTAREIMKLEATIRMKMEEIKKQRVSLKDSGIGGLMNSLKKADEAAYEKILPDYKKMAADYNLFK</sequence>
<organism evidence="1 2">
    <name type="scientific">Pseudochryseolinea flava</name>
    <dbReference type="NCBI Taxonomy" id="2059302"/>
    <lineage>
        <taxon>Bacteria</taxon>
        <taxon>Pseudomonadati</taxon>
        <taxon>Bacteroidota</taxon>
        <taxon>Cytophagia</taxon>
        <taxon>Cytophagales</taxon>
        <taxon>Fulvivirgaceae</taxon>
        <taxon>Pseudochryseolinea</taxon>
    </lineage>
</organism>
<dbReference type="RefSeq" id="WP_112750105.1">
    <property type="nucleotide sequence ID" value="NZ_QMFY01000029.1"/>
</dbReference>
<protein>
    <submittedName>
        <fullName evidence="1">Uncharacterized protein</fullName>
    </submittedName>
</protein>
<dbReference type="EMBL" id="QMFY01000029">
    <property type="protein sequence ID" value="RAV97721.1"/>
    <property type="molecule type" value="Genomic_DNA"/>
</dbReference>
<keyword evidence="2" id="KW-1185">Reference proteome</keyword>
<dbReference type="OrthoDB" id="982386at2"/>
<proteinExistence type="predicted"/>
<name>A0A364XW33_9BACT</name>
<comment type="caution">
    <text evidence="1">The sequence shown here is derived from an EMBL/GenBank/DDBJ whole genome shotgun (WGS) entry which is preliminary data.</text>
</comment>
<evidence type="ECO:0000313" key="1">
    <source>
        <dbReference type="EMBL" id="RAV97721.1"/>
    </source>
</evidence>
<evidence type="ECO:0000313" key="2">
    <source>
        <dbReference type="Proteomes" id="UP000251889"/>
    </source>
</evidence>